<feature type="zinc finger region" description="C3H1-type" evidence="1">
    <location>
        <begin position="44"/>
        <end position="71"/>
    </location>
</feature>
<proteinExistence type="evidence at transcript level"/>
<feature type="region of interest" description="Disordered" evidence="2">
    <location>
        <begin position="194"/>
        <end position="268"/>
    </location>
</feature>
<evidence type="ECO:0000259" key="3">
    <source>
        <dbReference type="PROSITE" id="PS50103"/>
    </source>
</evidence>
<dbReference type="EMBL" id="LC033426">
    <property type="protein sequence ID" value="BAS02075.1"/>
    <property type="molecule type" value="mRNA"/>
</dbReference>
<feature type="region of interest" description="Disordered" evidence="2">
    <location>
        <begin position="500"/>
        <end position="615"/>
    </location>
</feature>
<keyword evidence="1" id="KW-0479">Metal-binding</keyword>
<protein>
    <submittedName>
        <fullName evidence="4">Zinc finger protein</fullName>
    </submittedName>
</protein>
<feature type="compositionally biased region" description="Pro residues" evidence="2">
    <location>
        <begin position="506"/>
        <end position="532"/>
    </location>
</feature>
<sequence length="615" mass="67415">MKSVKTTSQPANNAQNGRQQETSRQQTAPPTDPRKKINASRHAKKPKEICRDFLWGKCTKGTMCIHLHKMDVKAIKETVKFCHNFQNNVSCTMCNFLHVSSEEQKLFEKEDIIPRLLIERYKSHNYDLTGVVGADIKPQIGPMYNFLSKPPPPPPPVPAPVPPPVYPVPAPVPPPVYPVPPPIGGPLIGPMLPRPPMPTPLHSMLSLPPPPPPPPLPKASQPPPPKTPTTTATVTTATTSTSTTTSTKKSAPTKSVSKSPVNTTGMHLLTQPPPAKFDPSKPPPPYKLQLNGALKRTAPENEAGRKIAKLEAAKSVESDCNNCVQRELRIELFKQEMKVLEAEQQNKKKLLKTKSLEHERAIAVLKANIDPKYYQWFEDYIEGVTTSTKTVLVQVLKNMAANGKLKNLKLSQSQFPLEDALLTTLTKRRPTNLDDSTRLLKVLGLLANNNERRPEIRNELINAEIRINASSSIVKTTGPVSSSLNGFVNDKDALVDVKPKKLPQFNKPPPPIPTPIPGPPPTQPPLPPPPCNGLPFQLPGVSSSSTSFYSNRTMATTTTSTPTPPQSSSKQAGMKMQTPPPRPPVPPGPVSIQNGQGFDFKYNVTMRYPPPPPYQ</sequence>
<evidence type="ECO:0000256" key="2">
    <source>
        <dbReference type="SAM" id="MobiDB-lite"/>
    </source>
</evidence>
<organism evidence="4">
    <name type="scientific">Trilocha varians</name>
    <dbReference type="NCBI Taxonomy" id="941097"/>
    <lineage>
        <taxon>Eukaryota</taxon>
        <taxon>Metazoa</taxon>
        <taxon>Ecdysozoa</taxon>
        <taxon>Arthropoda</taxon>
        <taxon>Hexapoda</taxon>
        <taxon>Insecta</taxon>
        <taxon>Pterygota</taxon>
        <taxon>Neoptera</taxon>
        <taxon>Endopterygota</taxon>
        <taxon>Lepidoptera</taxon>
        <taxon>Glossata</taxon>
        <taxon>Ditrysia</taxon>
        <taxon>Bombycoidea</taxon>
        <taxon>Bombycidae</taxon>
        <taxon>Bombycinae</taxon>
        <taxon>Trilocha</taxon>
    </lineage>
</organism>
<keyword evidence="1" id="KW-0862">Zinc</keyword>
<feature type="compositionally biased region" description="Pro residues" evidence="2">
    <location>
        <begin position="207"/>
        <end position="227"/>
    </location>
</feature>
<dbReference type="AlphaFoldDB" id="A0A0H5BL35"/>
<dbReference type="PROSITE" id="PS50103">
    <property type="entry name" value="ZF_C3H1"/>
    <property type="match status" value="1"/>
</dbReference>
<reference evidence="4" key="1">
    <citation type="journal article" date="2015" name="Insect Mol. Biol.">
        <title>Identification and functional analysis of a Masculinizer orthologue in Trilocha varians (Lepidoptera: Bombycidae).</title>
        <authorList>
            <person name="Lee J."/>
            <person name="Kiuchi T."/>
            <person name="Kawamoto M."/>
            <person name="Shimada T."/>
            <person name="Katsuma S."/>
        </authorList>
    </citation>
    <scope>NUCLEOTIDE SEQUENCE</scope>
    <source>
        <tissue evidence="4">Whole</tissue>
    </source>
</reference>
<gene>
    <name evidence="4" type="primary">TvMasc</name>
</gene>
<evidence type="ECO:0000256" key="1">
    <source>
        <dbReference type="PROSITE-ProRule" id="PRU00723"/>
    </source>
</evidence>
<dbReference type="Gene3D" id="3.30.1370.210">
    <property type="match status" value="1"/>
</dbReference>
<name>A0A0H5BL35_9NEOP</name>
<feature type="compositionally biased region" description="Low complexity" evidence="2">
    <location>
        <begin position="533"/>
        <end position="569"/>
    </location>
</feature>
<dbReference type="PRINTS" id="PR01217">
    <property type="entry name" value="PRICHEXTENSN"/>
</dbReference>
<feature type="region of interest" description="Disordered" evidence="2">
    <location>
        <begin position="1"/>
        <end position="43"/>
    </location>
</feature>
<feature type="compositionally biased region" description="Pro residues" evidence="2">
    <location>
        <begin position="578"/>
        <end position="589"/>
    </location>
</feature>
<evidence type="ECO:0000313" key="4">
    <source>
        <dbReference type="EMBL" id="BAS02075.1"/>
    </source>
</evidence>
<accession>A0A0H5BL35</accession>
<dbReference type="InterPro" id="IPR000571">
    <property type="entry name" value="Znf_CCCH"/>
</dbReference>
<feature type="domain" description="C3H1-type" evidence="3">
    <location>
        <begin position="44"/>
        <end position="71"/>
    </location>
</feature>
<feature type="compositionally biased region" description="Polar residues" evidence="2">
    <location>
        <begin position="1"/>
        <end position="29"/>
    </location>
</feature>
<feature type="compositionally biased region" description="Low complexity" evidence="2">
    <location>
        <begin position="228"/>
        <end position="260"/>
    </location>
</feature>
<dbReference type="GO" id="GO:0008270">
    <property type="term" value="F:zinc ion binding"/>
    <property type="evidence" value="ECO:0007669"/>
    <property type="project" value="UniProtKB-KW"/>
</dbReference>
<keyword evidence="1" id="KW-0863">Zinc-finger</keyword>